<feature type="compositionally biased region" description="Low complexity" evidence="2">
    <location>
        <begin position="13"/>
        <end position="22"/>
    </location>
</feature>
<feature type="domain" description="CS" evidence="5">
    <location>
        <begin position="552"/>
        <end position="653"/>
    </location>
</feature>
<organism evidence="6 7">
    <name type="scientific">Perkinsus olseni</name>
    <name type="common">Perkinsus atlanticus</name>
    <dbReference type="NCBI Taxonomy" id="32597"/>
    <lineage>
        <taxon>Eukaryota</taxon>
        <taxon>Sar</taxon>
        <taxon>Alveolata</taxon>
        <taxon>Perkinsozoa</taxon>
        <taxon>Perkinsea</taxon>
        <taxon>Perkinsida</taxon>
        <taxon>Perkinsidae</taxon>
        <taxon>Perkinsus</taxon>
    </lineage>
</organism>
<accession>A0A7J6S2H2</accession>
<feature type="non-terminal residue" evidence="6">
    <location>
        <position position="1"/>
    </location>
</feature>
<evidence type="ECO:0000256" key="1">
    <source>
        <dbReference type="PROSITE-ProRule" id="PRU00176"/>
    </source>
</evidence>
<protein>
    <submittedName>
        <fullName evidence="6">Uncharacterized protein</fullName>
    </submittedName>
</protein>
<dbReference type="AlphaFoldDB" id="A0A7J6S2H2"/>
<dbReference type="Proteomes" id="UP000553632">
    <property type="component" value="Unassembled WGS sequence"/>
</dbReference>
<gene>
    <name evidence="6" type="ORF">FOZ63_021644</name>
</gene>
<evidence type="ECO:0000256" key="2">
    <source>
        <dbReference type="SAM" id="MobiDB-lite"/>
    </source>
</evidence>
<keyword evidence="1" id="KW-0694">RNA-binding</keyword>
<dbReference type="InterPro" id="IPR000504">
    <property type="entry name" value="RRM_dom"/>
</dbReference>
<feature type="domain" description="PDZ" evidence="4">
    <location>
        <begin position="103"/>
        <end position="179"/>
    </location>
</feature>
<proteinExistence type="predicted"/>
<dbReference type="EMBL" id="JABANO010021797">
    <property type="protein sequence ID" value="KAF4726220.1"/>
    <property type="molecule type" value="Genomic_DNA"/>
</dbReference>
<feature type="region of interest" description="Disordered" evidence="2">
    <location>
        <begin position="787"/>
        <end position="809"/>
    </location>
</feature>
<evidence type="ECO:0000259" key="3">
    <source>
        <dbReference type="PROSITE" id="PS50102"/>
    </source>
</evidence>
<dbReference type="GO" id="GO:0003723">
    <property type="term" value="F:RNA binding"/>
    <property type="evidence" value="ECO:0007669"/>
    <property type="project" value="UniProtKB-UniRule"/>
</dbReference>
<dbReference type="PROSITE" id="PS50102">
    <property type="entry name" value="RRM"/>
    <property type="match status" value="1"/>
</dbReference>
<evidence type="ECO:0000259" key="4">
    <source>
        <dbReference type="PROSITE" id="PS50106"/>
    </source>
</evidence>
<keyword evidence="7" id="KW-1185">Reference proteome</keyword>
<dbReference type="PROSITE" id="PS51203">
    <property type="entry name" value="CS"/>
    <property type="match status" value="1"/>
</dbReference>
<sequence>WLNEVTVVGEDGQQQQQAAAAADHTTPKATPAPMVATPSTASVAEKEEGHSIQTGGNAAAAAAQTLGTTTTTDDDTFEDDTDDDVADERIGAPEEDIEANCFKIDIQRIPGVRLGIDVDHSDPRWLVVDRVTPEGSVDLWNKKAPPGQKLQKGDIIVRVNDVRMDAMRMVEQCQASSVLHIGSLAFHQSPSLQRELAVFRMSSAGDGEDAADLYADLTPDADELVETTPGKKAEDTAASRAVVVFDPLFKEVFVLSKIVDSCLPVTPATARRRRRDAVGREDAEDEEILLNRPIFVGVPSAVGDLHDHEKARTRVLVNLPLDTTEASLRSKLHTAAGPTKSIRMLVGDFDTGEFGGAAAVEFTSAKNAENLSGAKLEGGIVVRQPTAKEWAALGEGDWPGLSYGRIDPEIQKSLCSADPPDEPRHSPLSASDGVGRVFHFMLLWRLQPLLYCLALPAATVDEATALQMISKAAGAGRSIRDLVTPEEMEKWMNNQWWDAALAAIKLDHEQQPTSGKRTDYFGPPVRKAAREIKARADELVRSLDQNYFKPQRVAPAFQWAQNDTAVFINVKFTRRWNAPGALDIRHPEVNITDSGIQVKAIGEHSGKKHEYILKLGFFDEVDPPLSKWAMASVGKLSATLVKANRRSKWSRLLASKEKKVNNMHYWMDFAEIHEESLKGLPTPKHSLVTCRLVKKAYCLGEDKCVSSCADDCQGKLFTGPDGRCLGKPQEEVSAVNFTDSDPKQGFIGGLVEVNSTATFGDAEFFSIYFLDEDNNKLSDQPILKIENPKSRGTNLSGRIPPSTPVPEEASKITAVPGNLAFGEPDSQRDFAPSSSSLLDLAVPTSPPQKVDLEDTSPEVGQLGGVVKISSSAHAEDSASPTVDYYTLHWGRTVNSCERLPGGNSYIVRVRAKGVGEVQHHLGESIAIEKGAESILAFSQHENTDGPHPSKGELTSSCAIWPIRDRSSPSKPPQGLSVLNGKLLANGSRFSAEVIVKRAERGDEVAAEATAYTLWWCGDDERKLSLLDSRNIEDTTAATDFR</sequence>
<evidence type="ECO:0000313" key="7">
    <source>
        <dbReference type="Proteomes" id="UP000553632"/>
    </source>
</evidence>
<name>A0A7J6S2H2_PEROL</name>
<dbReference type="SUPFAM" id="SSF49764">
    <property type="entry name" value="HSP20-like chaperones"/>
    <property type="match status" value="1"/>
</dbReference>
<dbReference type="OMA" id="HYWMDFA"/>
<dbReference type="PROSITE" id="PS50106">
    <property type="entry name" value="PDZ"/>
    <property type="match status" value="1"/>
</dbReference>
<comment type="caution">
    <text evidence="6">The sequence shown here is derived from an EMBL/GenBank/DDBJ whole genome shotgun (WGS) entry which is preliminary data.</text>
</comment>
<dbReference type="InterPro" id="IPR007052">
    <property type="entry name" value="CS_dom"/>
</dbReference>
<evidence type="ECO:0000313" key="6">
    <source>
        <dbReference type="EMBL" id="KAF4726220.1"/>
    </source>
</evidence>
<feature type="region of interest" description="Disordered" evidence="2">
    <location>
        <begin position="1"/>
        <end position="60"/>
    </location>
</feature>
<reference evidence="6 7" key="1">
    <citation type="submission" date="2020-04" db="EMBL/GenBank/DDBJ databases">
        <title>Perkinsus olseni comparative genomics.</title>
        <authorList>
            <person name="Bogema D.R."/>
        </authorList>
    </citation>
    <scope>NUCLEOTIDE SEQUENCE [LARGE SCALE GENOMIC DNA]</scope>
    <source>
        <strain evidence="6 7">ATCC PRA-207</strain>
    </source>
</reference>
<dbReference type="InterPro" id="IPR001478">
    <property type="entry name" value="PDZ"/>
</dbReference>
<dbReference type="InterPro" id="IPR008978">
    <property type="entry name" value="HSP20-like_chaperone"/>
</dbReference>
<evidence type="ECO:0000259" key="5">
    <source>
        <dbReference type="PROSITE" id="PS51203"/>
    </source>
</evidence>
<feature type="domain" description="RRM" evidence="3">
    <location>
        <begin position="312"/>
        <end position="389"/>
    </location>
</feature>
<dbReference type="Gene3D" id="2.60.40.790">
    <property type="match status" value="1"/>
</dbReference>